<dbReference type="InterPro" id="IPR011043">
    <property type="entry name" value="Gal_Oxase/kelch_b-propeller"/>
</dbReference>
<dbReference type="SUPFAM" id="SSF50965">
    <property type="entry name" value="Galactose oxidase, central domain"/>
    <property type="match status" value="1"/>
</dbReference>
<sequence>MNTTRSKILTYVLFCVVLFQCKPPELSNACDGKSNGYALGSLIRFVTGDRSPSCLPSFDFQDLWGVFKAPSGDVGVNAMASYKDQIIIGGNFQLMGPSTGSAVFLQTSNGKVVPNRYCRYLKIVGTTSIAIPDGGGGFYIGGEFYAVQGETRYGVAHILPGCQVDRVFKVPRDITDSRIIYSLSLNGEHLYVGGDFTSWGDTSQKYLVRLNRYTGDIDTSFSVQNIDSIVFDLDTIFNSLYVCGGFSQIGGITKRGIAKVSFANGAVDTSFNPSITTGSCLDLHFGTDSQGSPNLFIVGDFTAPSRNYALSVTPDGTLTNWNPNPNAQVNSVQQFQDKIYLGGGFTTINGGTVASYMASVNQNSGTIITNNYALDAYVASLQVIENTLYISGQFTTVKGIPRISMASLDLTNETVTPFDPNFEGVISNPGSTFLSAGNGIVFVTFDRSTVNVVHRNHFAVIDEYTGAPIDGTPNFDFPIKSIHVNGNRLFVGGTFTNIGGQSRTSFAILDLPHYQVSSTNIVLSGSPEIRTMTSDESKVYAGGISLGTVNGQTRNGVFALNLSDLSLSSWNPDLGGGSSGESILVVNDIVFIGGSFTQINGVGGYQNLQAVDKLNGLRLDIPSSSTLPGGLVYSLAYANSKIYIGGFFSSVTGVGSFNNAAVYDLSSKTYLQPNPVSAENMVNYVTTYPDGNVFYGGSFANINGDTKFNTFGVYQTYTNSMYQWNAGITNVVYSSMFKNGKYYLAGIFSVALRELNGGIVRTTLTE</sequence>
<dbReference type="RefSeq" id="WP_108959434.1">
    <property type="nucleotide sequence ID" value="NZ_BFAZ01000008.1"/>
</dbReference>
<gene>
    <name evidence="1" type="ORF">LPTSP2_16180</name>
</gene>
<dbReference type="GO" id="GO:1902929">
    <property type="term" value="C:plasma membrane of growing cell tip"/>
    <property type="evidence" value="ECO:0007669"/>
    <property type="project" value="TreeGrafter"/>
</dbReference>
<protein>
    <submittedName>
        <fullName evidence="1">Uncharacterized protein</fullName>
    </submittedName>
</protein>
<reference evidence="2" key="1">
    <citation type="journal article" date="2019" name="Microbiol. Immunol.">
        <title>Molecular and phenotypic characterization of Leptospira johnsonii sp. nov., Leptospira ellinghausenii sp. nov. and Leptospira ryugenii sp. nov. isolated from soil and water in Japan.</title>
        <authorList>
            <person name="Masuzawa T."/>
            <person name="Saito M."/>
            <person name="Nakao R."/>
            <person name="Nikaido Y."/>
            <person name="Matsumoto M."/>
            <person name="Ogawa M."/>
            <person name="Yokoyama M."/>
            <person name="Hidaka Y."/>
            <person name="Tomita J."/>
            <person name="Sakakibara K."/>
            <person name="Suzuki K."/>
            <person name="Yasuda S."/>
            <person name="Sato H."/>
            <person name="Yamaguchi M."/>
            <person name="Yoshida S.I."/>
            <person name="Koizumi N."/>
            <person name="Kawamura Y."/>
        </authorList>
    </citation>
    <scope>NUCLEOTIDE SEQUENCE [LARGE SCALE GENOMIC DNA]</scope>
    <source>
        <strain evidence="2">E18</strain>
    </source>
</reference>
<evidence type="ECO:0000313" key="1">
    <source>
        <dbReference type="EMBL" id="GBF42331.1"/>
    </source>
</evidence>
<dbReference type="PANTHER" id="PTHR31778">
    <property type="entry name" value="BUD SITE SELECTION PROTEIN RAX2"/>
    <property type="match status" value="1"/>
</dbReference>
<dbReference type="OrthoDB" id="340196at2"/>
<keyword evidence="2" id="KW-1185">Reference proteome</keyword>
<evidence type="ECO:0000313" key="2">
    <source>
        <dbReference type="Proteomes" id="UP000245206"/>
    </source>
</evidence>
<accession>A0A2P2DCG8</accession>
<proteinExistence type="predicted"/>
<dbReference type="EMBL" id="BFAZ01000008">
    <property type="protein sequence ID" value="GBF42331.1"/>
    <property type="molecule type" value="Genomic_DNA"/>
</dbReference>
<dbReference type="AlphaFoldDB" id="A0A2P2DCG8"/>
<dbReference type="InterPro" id="IPR013431">
    <property type="entry name" value="Delta_60_rpt"/>
</dbReference>
<dbReference type="PANTHER" id="PTHR31778:SF2">
    <property type="entry name" value="BUD SITE SELECTION PROTEIN RAX2"/>
    <property type="match status" value="1"/>
</dbReference>
<dbReference type="Proteomes" id="UP000245206">
    <property type="component" value="Unassembled WGS sequence"/>
</dbReference>
<organism evidence="1 2">
    <name type="scientific">Leptospira ellinghausenii</name>
    <dbReference type="NCBI Taxonomy" id="1917822"/>
    <lineage>
        <taxon>Bacteria</taxon>
        <taxon>Pseudomonadati</taxon>
        <taxon>Spirochaetota</taxon>
        <taxon>Spirochaetia</taxon>
        <taxon>Leptospirales</taxon>
        <taxon>Leptospiraceae</taxon>
        <taxon>Leptospira</taxon>
    </lineage>
</organism>
<name>A0A2P2DCG8_9LEPT</name>
<dbReference type="Pfam" id="PF17164">
    <property type="entry name" value="DUF5122"/>
    <property type="match status" value="1"/>
</dbReference>
<comment type="caution">
    <text evidence="1">The sequence shown here is derived from an EMBL/GenBank/DDBJ whole genome shotgun (WGS) entry which is preliminary data.</text>
</comment>